<comment type="similarity">
    <text evidence="9">Belongs to the ABC transporter superfamily. Drug exporter-1 (DrugE1) (TC 3.A.1.105) family.</text>
</comment>
<dbReference type="InterPro" id="IPR017871">
    <property type="entry name" value="ABC_transporter-like_CS"/>
</dbReference>
<keyword evidence="5 11" id="KW-0067">ATP-binding</keyword>
<proteinExistence type="inferred from homology"/>
<reference evidence="11" key="1">
    <citation type="submission" date="2016-11" db="EMBL/GenBank/DDBJ databases">
        <authorList>
            <person name="Jaros S."/>
            <person name="Januszkiewicz K."/>
            <person name="Wedrychowicz H."/>
        </authorList>
    </citation>
    <scope>NUCLEOTIDE SEQUENCE [LARGE SCALE GENOMIC DNA]</scope>
    <source>
        <strain evidence="11">Y48</strain>
    </source>
</reference>
<evidence type="ECO:0000256" key="5">
    <source>
        <dbReference type="ARBA" id="ARBA00022840"/>
    </source>
</evidence>
<dbReference type="GO" id="GO:0016887">
    <property type="term" value="F:ATP hydrolysis activity"/>
    <property type="evidence" value="ECO:0007669"/>
    <property type="project" value="InterPro"/>
</dbReference>
<evidence type="ECO:0000256" key="4">
    <source>
        <dbReference type="ARBA" id="ARBA00022741"/>
    </source>
</evidence>
<dbReference type="GO" id="GO:0055085">
    <property type="term" value="P:transmembrane transport"/>
    <property type="evidence" value="ECO:0007669"/>
    <property type="project" value="UniProtKB-ARBA"/>
</dbReference>
<keyword evidence="7" id="KW-0472">Membrane</keyword>
<keyword evidence="3" id="KW-1003">Cell membrane</keyword>
<dbReference type="SUPFAM" id="SSF52540">
    <property type="entry name" value="P-loop containing nucleoside triphosphate hydrolases"/>
    <property type="match status" value="1"/>
</dbReference>
<dbReference type="KEGG" id="nsl:BOX37_16950"/>
<dbReference type="InterPro" id="IPR050763">
    <property type="entry name" value="ABC_transporter_ATP-binding"/>
</dbReference>
<comment type="subcellular location">
    <subcellularLocation>
        <location evidence="1">Cell membrane</location>
        <topology evidence="1">Peripheral membrane protein</topology>
        <orientation evidence="1">Cytoplasmic side</orientation>
    </subcellularLocation>
</comment>
<dbReference type="GO" id="GO:0005886">
    <property type="term" value="C:plasma membrane"/>
    <property type="evidence" value="ECO:0007669"/>
    <property type="project" value="UniProtKB-SubCell"/>
</dbReference>
<evidence type="ECO:0000256" key="3">
    <source>
        <dbReference type="ARBA" id="ARBA00022475"/>
    </source>
</evidence>
<evidence type="ECO:0000313" key="11">
    <source>
        <dbReference type="EMBL" id="APE35356.1"/>
    </source>
</evidence>
<dbReference type="OrthoDB" id="9804819at2"/>
<dbReference type="GO" id="GO:1900753">
    <property type="term" value="P:doxorubicin transport"/>
    <property type="evidence" value="ECO:0007669"/>
    <property type="project" value="InterPro"/>
</dbReference>
<dbReference type="PANTHER" id="PTHR42711">
    <property type="entry name" value="ABC TRANSPORTER ATP-BINDING PROTEIN"/>
    <property type="match status" value="1"/>
</dbReference>
<keyword evidence="6" id="KW-1278">Translocase</keyword>
<dbReference type="RefSeq" id="WP_071928546.1">
    <property type="nucleotide sequence ID" value="NZ_CP018082.1"/>
</dbReference>
<dbReference type="PROSITE" id="PS50893">
    <property type="entry name" value="ABC_TRANSPORTER_2"/>
    <property type="match status" value="1"/>
</dbReference>
<evidence type="ECO:0000256" key="6">
    <source>
        <dbReference type="ARBA" id="ARBA00022967"/>
    </source>
</evidence>
<dbReference type="Gene3D" id="3.40.50.300">
    <property type="entry name" value="P-loop containing nucleotide triphosphate hydrolases"/>
    <property type="match status" value="1"/>
</dbReference>
<gene>
    <name evidence="11" type="ORF">BOX37_16950</name>
</gene>
<dbReference type="Proteomes" id="UP000183810">
    <property type="component" value="Chromosome"/>
</dbReference>
<evidence type="ECO:0000313" key="12">
    <source>
        <dbReference type="Proteomes" id="UP000183810"/>
    </source>
</evidence>
<dbReference type="EMBL" id="CP018082">
    <property type="protein sequence ID" value="APE35356.1"/>
    <property type="molecule type" value="Genomic_DNA"/>
</dbReference>
<keyword evidence="8" id="KW-0046">Antibiotic resistance</keyword>
<sequence length="324" mass="34195">MASTEGALVAAIQVTDLVKSYGEVVALDGISFEVARGEILGLLGPNGSGKTTTVTLLSTLQRPTSGSARICGHDVVAEAARVRETISLTGQYAALDEGLTTVENLSVFGRLTGLRGPALRTRIDDLVEEFDLTTVRNRRVGALSGGMQRRVDIASALVTRPEVLFLDEPTTGLDPRSRASVWDTVAGLRQAGITVLLTTQYLEEADRLADRIVMLDRGSVVAAGTPGQLKKQVGAAVCEVTLVERTDTARVISLLDGLDLVESPAEGAAAGAQAHPRLVVRAPHAMATVADVIDRLHTAGIDVVDIGLRQPSLDEVFLQLTETS</sequence>
<keyword evidence="4" id="KW-0547">Nucleotide-binding</keyword>
<protein>
    <submittedName>
        <fullName evidence="11">Daunorubicin/doxorubicin resistance ABC transporter ATP-binding protein DrrA</fullName>
    </submittedName>
</protein>
<dbReference type="NCBIfam" id="TIGR01188">
    <property type="entry name" value="drrA"/>
    <property type="match status" value="1"/>
</dbReference>
<dbReference type="InterPro" id="IPR005894">
    <property type="entry name" value="DrrA"/>
</dbReference>
<feature type="domain" description="ABC transporter" evidence="10">
    <location>
        <begin position="12"/>
        <end position="242"/>
    </location>
</feature>
<evidence type="ECO:0000256" key="8">
    <source>
        <dbReference type="ARBA" id="ARBA00023251"/>
    </source>
</evidence>
<dbReference type="Pfam" id="PF00005">
    <property type="entry name" value="ABC_tran"/>
    <property type="match status" value="1"/>
</dbReference>
<dbReference type="PANTHER" id="PTHR42711:SF19">
    <property type="entry name" value="DOXORUBICIN RESISTANCE ATP-BINDING PROTEIN DRRA"/>
    <property type="match status" value="1"/>
</dbReference>
<evidence type="ECO:0000256" key="9">
    <source>
        <dbReference type="ARBA" id="ARBA00049985"/>
    </source>
</evidence>
<dbReference type="GO" id="GO:0046677">
    <property type="term" value="P:response to antibiotic"/>
    <property type="evidence" value="ECO:0007669"/>
    <property type="project" value="UniProtKB-KW"/>
</dbReference>
<dbReference type="GO" id="GO:0005524">
    <property type="term" value="F:ATP binding"/>
    <property type="evidence" value="ECO:0007669"/>
    <property type="project" value="UniProtKB-KW"/>
</dbReference>
<keyword evidence="12" id="KW-1185">Reference proteome</keyword>
<organism evidence="11 12">
    <name type="scientific">Nocardia mangyaensis</name>
    <dbReference type="NCBI Taxonomy" id="2213200"/>
    <lineage>
        <taxon>Bacteria</taxon>
        <taxon>Bacillati</taxon>
        <taxon>Actinomycetota</taxon>
        <taxon>Actinomycetes</taxon>
        <taxon>Mycobacteriales</taxon>
        <taxon>Nocardiaceae</taxon>
        <taxon>Nocardia</taxon>
    </lineage>
</organism>
<dbReference type="GO" id="GO:0043215">
    <property type="term" value="P:daunorubicin transport"/>
    <property type="evidence" value="ECO:0007669"/>
    <property type="project" value="InterPro"/>
</dbReference>
<dbReference type="FunFam" id="3.40.50.300:FF:000589">
    <property type="entry name" value="ABC transporter, ATP-binding subunit"/>
    <property type="match status" value="1"/>
</dbReference>
<dbReference type="AlphaFoldDB" id="A0A1J0VTJ4"/>
<dbReference type="InterPro" id="IPR003593">
    <property type="entry name" value="AAA+_ATPase"/>
</dbReference>
<dbReference type="InterPro" id="IPR003439">
    <property type="entry name" value="ABC_transporter-like_ATP-bd"/>
</dbReference>
<accession>A0A1J0VTJ4</accession>
<name>A0A1J0VTJ4_9NOCA</name>
<evidence type="ECO:0000256" key="7">
    <source>
        <dbReference type="ARBA" id="ARBA00023136"/>
    </source>
</evidence>
<dbReference type="InterPro" id="IPR027417">
    <property type="entry name" value="P-loop_NTPase"/>
</dbReference>
<evidence type="ECO:0000256" key="1">
    <source>
        <dbReference type="ARBA" id="ARBA00004413"/>
    </source>
</evidence>
<evidence type="ECO:0000256" key="2">
    <source>
        <dbReference type="ARBA" id="ARBA00022448"/>
    </source>
</evidence>
<evidence type="ECO:0000259" key="10">
    <source>
        <dbReference type="PROSITE" id="PS50893"/>
    </source>
</evidence>
<keyword evidence="2" id="KW-0813">Transport</keyword>
<dbReference type="PROSITE" id="PS00211">
    <property type="entry name" value="ABC_TRANSPORTER_1"/>
    <property type="match status" value="1"/>
</dbReference>
<dbReference type="SMART" id="SM00382">
    <property type="entry name" value="AAA"/>
    <property type="match status" value="1"/>
</dbReference>